<organism evidence="1 2">
    <name type="scientific">Sphaerodactylus townsendi</name>
    <dbReference type="NCBI Taxonomy" id="933632"/>
    <lineage>
        <taxon>Eukaryota</taxon>
        <taxon>Metazoa</taxon>
        <taxon>Chordata</taxon>
        <taxon>Craniata</taxon>
        <taxon>Vertebrata</taxon>
        <taxon>Euteleostomi</taxon>
        <taxon>Lepidosauria</taxon>
        <taxon>Squamata</taxon>
        <taxon>Bifurcata</taxon>
        <taxon>Gekkota</taxon>
        <taxon>Sphaerodactylidae</taxon>
        <taxon>Sphaerodactylus</taxon>
    </lineage>
</organism>
<proteinExistence type="predicted"/>
<name>A0ACB8FNV6_9SAUR</name>
<evidence type="ECO:0000313" key="1">
    <source>
        <dbReference type="EMBL" id="KAH8006749.1"/>
    </source>
</evidence>
<reference evidence="1" key="1">
    <citation type="submission" date="2021-08" db="EMBL/GenBank/DDBJ databases">
        <title>The first chromosome-level gecko genome reveals the dynamic sex chromosomes of Neotropical dwarf geckos (Sphaerodactylidae: Sphaerodactylus).</title>
        <authorList>
            <person name="Pinto B.J."/>
            <person name="Keating S.E."/>
            <person name="Gamble T."/>
        </authorList>
    </citation>
    <scope>NUCLEOTIDE SEQUENCE</scope>
    <source>
        <strain evidence="1">TG3544</strain>
    </source>
</reference>
<accession>A0ACB8FNV6</accession>
<dbReference type="EMBL" id="CM037619">
    <property type="protein sequence ID" value="KAH8006749.1"/>
    <property type="molecule type" value="Genomic_DNA"/>
</dbReference>
<sequence length="595" mass="64837">MTALAVYLQAPSVKGFDFAKQHLGQHNKDDILIIHEPTPLPGPIKDTTPSENGDLPTPKTKISSKPSKNVRHRGRVSPSDADSTASEQSSGRETGEESTRPQTAVNEAKPHRVGKTGVNRIGPPQMGNGTEQHSSASIFEHVDRMSRSSEVSRRIPNKIQLIAMQPIAAPPVQNQPLSDRVAETNKINKEIQTALRHKSEIEHHRNKIRLRAKRKGHYEFPIVDDMIIIDTKEQQRMYRKAQMQIDKILDPGGNMPTVFIEPRKSSRAKRSPRQRRRHQLNGSPMDADKDRLITTDSDGTYKRPPGVNNSAYISDPDLPAEPQTPSSTELGKYSGLPPHPSQYTPPQPSIEEARQTMHSLLDDAFALVAPSSQPTNSSAITHSGSSGGQPANNTPIRAPRETSSSQWGSPYGPTHTRYMEFGMTPPTAPGLLQSAGTANGGSATGSSCPYIPNSLARASQISSSPLALSIPAEGFTRVKCPQWRCHGQLVLIRRFSDTAPHSGGNCYVGSETHTPGHQEYSSSPVFQMPRTSARQPSAPPVQLPPGNPPGLGLCYSTSSTEDLQPGHSSASLIKAIREELLRLSQKQTVVQNFHS</sequence>
<evidence type="ECO:0000313" key="2">
    <source>
        <dbReference type="Proteomes" id="UP000827872"/>
    </source>
</evidence>
<protein>
    <submittedName>
        <fullName evidence="1">Uncharacterized protein</fullName>
    </submittedName>
</protein>
<comment type="caution">
    <text evidence="1">The sequence shown here is derived from an EMBL/GenBank/DDBJ whole genome shotgun (WGS) entry which is preliminary data.</text>
</comment>
<dbReference type="Proteomes" id="UP000827872">
    <property type="component" value="Linkage Group LG06"/>
</dbReference>
<keyword evidence="2" id="KW-1185">Reference proteome</keyword>
<gene>
    <name evidence="1" type="ORF">K3G42_012458</name>
</gene>